<accession>A0A6A5VW43</accession>
<feature type="coiled-coil region" evidence="1">
    <location>
        <begin position="239"/>
        <end position="280"/>
    </location>
</feature>
<feature type="region of interest" description="Disordered" evidence="2">
    <location>
        <begin position="314"/>
        <end position="364"/>
    </location>
</feature>
<dbReference type="AlphaFoldDB" id="A0A6A5VW43"/>
<organism evidence="3 4">
    <name type="scientific">Bimuria novae-zelandiae CBS 107.79</name>
    <dbReference type="NCBI Taxonomy" id="1447943"/>
    <lineage>
        <taxon>Eukaryota</taxon>
        <taxon>Fungi</taxon>
        <taxon>Dikarya</taxon>
        <taxon>Ascomycota</taxon>
        <taxon>Pezizomycotina</taxon>
        <taxon>Dothideomycetes</taxon>
        <taxon>Pleosporomycetidae</taxon>
        <taxon>Pleosporales</taxon>
        <taxon>Massarineae</taxon>
        <taxon>Didymosphaeriaceae</taxon>
        <taxon>Bimuria</taxon>
    </lineage>
</organism>
<evidence type="ECO:0000313" key="4">
    <source>
        <dbReference type="Proteomes" id="UP000800036"/>
    </source>
</evidence>
<evidence type="ECO:0000256" key="2">
    <source>
        <dbReference type="SAM" id="MobiDB-lite"/>
    </source>
</evidence>
<sequence length="364" mass="40509">MDRFIHETRYLSTTSIDVGSSCGSQKPLYMHEGFFSYPYHFNAEGKKRKEAEIPLKQLQKYKELRTITATGPNISPPQHSAPPGLTRSSFATPIPAHRQTLKQPETPPEFNRRPTAMLPPPPGPTPPTPPGPLPPPSSSPPPYSAYPSPRQQGHDTRLDAIQQLMDPADRQVVEKARRQREEIIALNQSLETTQNVVTEKRQKLEESCQNEQLASTKATTEKARADQLEHDFQKACLAHESLLKAYEETVTKLETAENRMDQYREEVKELKSQVDHLTSQSAEFLGQRDAANGELQRVNQQRRLVQELVFEAAGPSARKRTASDACLDSGERPAIRGMREKTSSSGGSVVDLTGDNEGHDGVVG</sequence>
<keyword evidence="4" id="KW-1185">Reference proteome</keyword>
<dbReference type="EMBL" id="ML976663">
    <property type="protein sequence ID" value="KAF1977417.1"/>
    <property type="molecule type" value="Genomic_DNA"/>
</dbReference>
<gene>
    <name evidence="3" type="ORF">BU23DRAFT_295892</name>
</gene>
<feature type="compositionally biased region" description="Polar residues" evidence="2">
    <location>
        <begin position="69"/>
        <end position="78"/>
    </location>
</feature>
<dbReference type="Proteomes" id="UP000800036">
    <property type="component" value="Unassembled WGS sequence"/>
</dbReference>
<feature type="compositionally biased region" description="Basic and acidic residues" evidence="2">
    <location>
        <begin position="329"/>
        <end position="342"/>
    </location>
</feature>
<protein>
    <submittedName>
        <fullName evidence="3">Uncharacterized protein</fullName>
    </submittedName>
</protein>
<proteinExistence type="predicted"/>
<reference evidence="3" key="1">
    <citation type="journal article" date="2020" name="Stud. Mycol.">
        <title>101 Dothideomycetes genomes: a test case for predicting lifestyles and emergence of pathogens.</title>
        <authorList>
            <person name="Haridas S."/>
            <person name="Albert R."/>
            <person name="Binder M."/>
            <person name="Bloem J."/>
            <person name="Labutti K."/>
            <person name="Salamov A."/>
            <person name="Andreopoulos B."/>
            <person name="Baker S."/>
            <person name="Barry K."/>
            <person name="Bills G."/>
            <person name="Bluhm B."/>
            <person name="Cannon C."/>
            <person name="Castanera R."/>
            <person name="Culley D."/>
            <person name="Daum C."/>
            <person name="Ezra D."/>
            <person name="Gonzalez J."/>
            <person name="Henrissat B."/>
            <person name="Kuo A."/>
            <person name="Liang C."/>
            <person name="Lipzen A."/>
            <person name="Lutzoni F."/>
            <person name="Magnuson J."/>
            <person name="Mondo S."/>
            <person name="Nolan M."/>
            <person name="Ohm R."/>
            <person name="Pangilinan J."/>
            <person name="Park H.-J."/>
            <person name="Ramirez L."/>
            <person name="Alfaro M."/>
            <person name="Sun H."/>
            <person name="Tritt A."/>
            <person name="Yoshinaga Y."/>
            <person name="Zwiers L.-H."/>
            <person name="Turgeon B."/>
            <person name="Goodwin S."/>
            <person name="Spatafora J."/>
            <person name="Crous P."/>
            <person name="Grigoriev I."/>
        </authorList>
    </citation>
    <scope>NUCLEOTIDE SEQUENCE</scope>
    <source>
        <strain evidence="3">CBS 107.79</strain>
    </source>
</reference>
<evidence type="ECO:0000256" key="1">
    <source>
        <dbReference type="SAM" id="Coils"/>
    </source>
</evidence>
<keyword evidence="1" id="KW-0175">Coiled coil</keyword>
<feature type="compositionally biased region" description="Pro residues" evidence="2">
    <location>
        <begin position="117"/>
        <end position="144"/>
    </location>
</feature>
<name>A0A6A5VW43_9PLEO</name>
<feature type="region of interest" description="Disordered" evidence="2">
    <location>
        <begin position="69"/>
        <end position="163"/>
    </location>
</feature>
<evidence type="ECO:0000313" key="3">
    <source>
        <dbReference type="EMBL" id="KAF1977417.1"/>
    </source>
</evidence>